<evidence type="ECO:0000256" key="3">
    <source>
        <dbReference type="ARBA" id="ARBA00009014"/>
    </source>
</evidence>
<keyword evidence="8 11" id="KW-0067">ATP-binding</keyword>
<dbReference type="InterPro" id="IPR004821">
    <property type="entry name" value="Cyt_trans-like"/>
</dbReference>
<evidence type="ECO:0000256" key="2">
    <source>
        <dbReference type="ARBA" id="ARBA00005019"/>
    </source>
</evidence>
<comment type="similarity">
    <text evidence="3 11">Belongs to the NadD family.</text>
</comment>
<sequence length="210" mass="23536">MTARRIGLMGGSFNPAHGGHRYVAMQALRALDLDEVWWLVSPGNPLKEAAGDMAPYAARVASAKAVARHAPIRVSTVEAKLGTRYTVDLLEKMPRLYPKKRFVWIMGADNLGGFHRWKRWRDIARAVPIAVVARPGYDGDALASPAMGWLRRAVRPAGQARRWDEWRLPGLVLLRFRPDRRSATGIRAADPAWHRRYPKGRRSPSSSARA</sequence>
<dbReference type="HAMAP" id="MF_00244">
    <property type="entry name" value="NaMN_adenylyltr"/>
    <property type="match status" value="1"/>
</dbReference>
<dbReference type="SUPFAM" id="SSF52374">
    <property type="entry name" value="Nucleotidylyl transferase"/>
    <property type="match status" value="1"/>
</dbReference>
<comment type="pathway">
    <text evidence="2 11">Cofactor biosynthesis; NAD(+) biosynthesis; deamido-NAD(+) from nicotinate D-ribonucleotide: step 1/1.</text>
</comment>
<dbReference type="EC" id="2.7.7.18" evidence="11"/>
<dbReference type="InterPro" id="IPR014729">
    <property type="entry name" value="Rossmann-like_a/b/a_fold"/>
</dbReference>
<evidence type="ECO:0000256" key="7">
    <source>
        <dbReference type="ARBA" id="ARBA00022741"/>
    </source>
</evidence>
<reference evidence="13 14" key="1">
    <citation type="submission" date="2020-08" db="EMBL/GenBank/DDBJ databases">
        <title>Genomic Encyclopedia of Type Strains, Phase IV (KMG-IV): sequencing the most valuable type-strain genomes for metagenomic binning, comparative biology and taxonomic classification.</title>
        <authorList>
            <person name="Goeker M."/>
        </authorList>
    </citation>
    <scope>NUCLEOTIDE SEQUENCE [LARGE SCALE GENOMIC DNA]</scope>
    <source>
        <strain evidence="13 14">DSM 27244</strain>
    </source>
</reference>
<dbReference type="GO" id="GO:0005524">
    <property type="term" value="F:ATP binding"/>
    <property type="evidence" value="ECO:0007669"/>
    <property type="project" value="UniProtKB-KW"/>
</dbReference>
<dbReference type="GO" id="GO:0004515">
    <property type="term" value="F:nicotinate-nucleotide adenylyltransferase activity"/>
    <property type="evidence" value="ECO:0007669"/>
    <property type="project" value="UniProtKB-UniRule"/>
</dbReference>
<comment type="caution">
    <text evidence="13">The sequence shown here is derived from an EMBL/GenBank/DDBJ whole genome shotgun (WGS) entry which is preliminary data.</text>
</comment>
<dbReference type="PANTHER" id="PTHR39321:SF3">
    <property type="entry name" value="PHOSPHOPANTETHEINE ADENYLYLTRANSFERASE"/>
    <property type="match status" value="1"/>
</dbReference>
<evidence type="ECO:0000256" key="6">
    <source>
        <dbReference type="ARBA" id="ARBA00022695"/>
    </source>
</evidence>
<dbReference type="Proteomes" id="UP000557739">
    <property type="component" value="Unassembled WGS sequence"/>
</dbReference>
<dbReference type="AlphaFoldDB" id="A0A7W9AR58"/>
<name>A0A7W9AR58_9SPHN</name>
<evidence type="ECO:0000256" key="5">
    <source>
        <dbReference type="ARBA" id="ARBA00022679"/>
    </source>
</evidence>
<keyword evidence="9 11" id="KW-0520">NAD</keyword>
<evidence type="ECO:0000259" key="12">
    <source>
        <dbReference type="Pfam" id="PF01467"/>
    </source>
</evidence>
<dbReference type="NCBIfam" id="NF000843">
    <property type="entry name" value="PRK00071.2-2"/>
    <property type="match status" value="1"/>
</dbReference>
<keyword evidence="7 11" id="KW-0547">Nucleotide-binding</keyword>
<keyword evidence="14" id="KW-1185">Reference proteome</keyword>
<feature type="domain" description="Cytidyltransferase-like" evidence="12">
    <location>
        <begin position="8"/>
        <end position="160"/>
    </location>
</feature>
<keyword evidence="5 11" id="KW-0808">Transferase</keyword>
<protein>
    <recommendedName>
        <fullName evidence="11">Probable nicotinate-nucleotide adenylyltransferase</fullName>
        <ecNumber evidence="11">2.7.7.18</ecNumber>
    </recommendedName>
    <alternativeName>
        <fullName evidence="11">Deamido-NAD(+) diphosphorylase</fullName>
    </alternativeName>
    <alternativeName>
        <fullName evidence="11">Deamido-NAD(+) pyrophosphorylase</fullName>
    </alternativeName>
    <alternativeName>
        <fullName evidence="11">Nicotinate mononucleotide adenylyltransferase</fullName>
        <shortName evidence="11">NaMN adenylyltransferase</shortName>
    </alternativeName>
</protein>
<dbReference type="RefSeq" id="WP_246359477.1">
    <property type="nucleotide sequence ID" value="NZ_JACIJJ010000003.1"/>
</dbReference>
<evidence type="ECO:0000313" key="13">
    <source>
        <dbReference type="EMBL" id="MBB5699053.1"/>
    </source>
</evidence>
<dbReference type="EMBL" id="JACIJJ010000003">
    <property type="protein sequence ID" value="MBB5699053.1"/>
    <property type="molecule type" value="Genomic_DNA"/>
</dbReference>
<accession>A0A7W9AR58</accession>
<evidence type="ECO:0000256" key="1">
    <source>
        <dbReference type="ARBA" id="ARBA00002324"/>
    </source>
</evidence>
<evidence type="ECO:0000313" key="14">
    <source>
        <dbReference type="Proteomes" id="UP000557739"/>
    </source>
</evidence>
<dbReference type="CDD" id="cd02165">
    <property type="entry name" value="NMNAT"/>
    <property type="match status" value="1"/>
</dbReference>
<dbReference type="UniPathway" id="UPA00253">
    <property type="reaction ID" value="UER00332"/>
</dbReference>
<comment type="function">
    <text evidence="1 11">Catalyzes the reversible adenylation of nicotinate mononucleotide (NaMN) to nicotinic acid adenine dinucleotide (NaAD).</text>
</comment>
<gene>
    <name evidence="11" type="primary">nadD</name>
    <name evidence="13" type="ORF">FHR19_002408</name>
</gene>
<evidence type="ECO:0000256" key="11">
    <source>
        <dbReference type="HAMAP-Rule" id="MF_00244"/>
    </source>
</evidence>
<evidence type="ECO:0000256" key="10">
    <source>
        <dbReference type="ARBA" id="ARBA00048721"/>
    </source>
</evidence>
<keyword evidence="4 11" id="KW-0662">Pyridine nucleotide biosynthesis</keyword>
<dbReference type="Pfam" id="PF01467">
    <property type="entry name" value="CTP_transf_like"/>
    <property type="match status" value="1"/>
</dbReference>
<dbReference type="PANTHER" id="PTHR39321">
    <property type="entry name" value="NICOTINATE-NUCLEOTIDE ADENYLYLTRANSFERASE-RELATED"/>
    <property type="match status" value="1"/>
</dbReference>
<dbReference type="InterPro" id="IPR005248">
    <property type="entry name" value="NadD/NMNAT"/>
</dbReference>
<dbReference type="Gene3D" id="3.40.50.620">
    <property type="entry name" value="HUPs"/>
    <property type="match status" value="1"/>
</dbReference>
<dbReference type="GO" id="GO:0009435">
    <property type="term" value="P:NAD+ biosynthetic process"/>
    <property type="evidence" value="ECO:0007669"/>
    <property type="project" value="UniProtKB-UniRule"/>
</dbReference>
<organism evidence="13 14">
    <name type="scientific">Sphingomonas yantingensis</name>
    <dbReference type="NCBI Taxonomy" id="1241761"/>
    <lineage>
        <taxon>Bacteria</taxon>
        <taxon>Pseudomonadati</taxon>
        <taxon>Pseudomonadota</taxon>
        <taxon>Alphaproteobacteria</taxon>
        <taxon>Sphingomonadales</taxon>
        <taxon>Sphingomonadaceae</taxon>
        <taxon>Sphingomonas</taxon>
    </lineage>
</organism>
<comment type="catalytic activity">
    <reaction evidence="10 11">
        <text>nicotinate beta-D-ribonucleotide + ATP + H(+) = deamido-NAD(+) + diphosphate</text>
        <dbReference type="Rhea" id="RHEA:22860"/>
        <dbReference type="ChEBI" id="CHEBI:15378"/>
        <dbReference type="ChEBI" id="CHEBI:30616"/>
        <dbReference type="ChEBI" id="CHEBI:33019"/>
        <dbReference type="ChEBI" id="CHEBI:57502"/>
        <dbReference type="ChEBI" id="CHEBI:58437"/>
        <dbReference type="EC" id="2.7.7.18"/>
    </reaction>
</comment>
<evidence type="ECO:0000256" key="8">
    <source>
        <dbReference type="ARBA" id="ARBA00022840"/>
    </source>
</evidence>
<evidence type="ECO:0000256" key="9">
    <source>
        <dbReference type="ARBA" id="ARBA00023027"/>
    </source>
</evidence>
<evidence type="ECO:0000256" key="4">
    <source>
        <dbReference type="ARBA" id="ARBA00022642"/>
    </source>
</evidence>
<keyword evidence="6 11" id="KW-0548">Nucleotidyltransferase</keyword>
<proteinExistence type="inferred from homology"/>